<dbReference type="InterPro" id="IPR051934">
    <property type="entry name" value="Phage_Tail_Fiber_Structural"/>
</dbReference>
<name>A0AA95GWB9_9GAMM</name>
<geneLocation type="plasmid" evidence="3 4">
    <name>paPv11</name>
</geneLocation>
<dbReference type="Pfam" id="PF07484">
    <property type="entry name" value="Collar"/>
    <property type="match status" value="1"/>
</dbReference>
<feature type="region of interest" description="Disordered" evidence="1">
    <location>
        <begin position="22"/>
        <end position="41"/>
    </location>
</feature>
<protein>
    <submittedName>
        <fullName evidence="3">Tail fiber protein</fullName>
    </submittedName>
</protein>
<dbReference type="PANTHER" id="PTHR35191:SF1">
    <property type="entry name" value="PROPHAGE SIDE TAIL FIBER PROTEIN HOMOLOG STFQ-RELATED"/>
    <property type="match status" value="1"/>
</dbReference>
<dbReference type="AlphaFoldDB" id="A0AA95GWB9"/>
<dbReference type="EMBL" id="CP123515">
    <property type="protein sequence ID" value="WGM04054.1"/>
    <property type="molecule type" value="Genomic_DNA"/>
</dbReference>
<accession>A0AA95GWB9</accession>
<reference evidence="3" key="1">
    <citation type="submission" date="2023-04" db="EMBL/GenBank/DDBJ databases">
        <title>Genome dynamics across the evolutionary transition to endosymbiosis.</title>
        <authorList>
            <person name="Siozios S."/>
            <person name="Nadal-Jimenez P."/>
            <person name="Azagi T."/>
            <person name="Sprong H."/>
            <person name="Frost C.L."/>
            <person name="Parratt S.R."/>
            <person name="Taylor G."/>
            <person name="Brettell L."/>
            <person name="Lew K.C."/>
            <person name="Croft L."/>
            <person name="King K.C."/>
            <person name="Brockhurst M.A."/>
            <person name="Hypsa V."/>
            <person name="Novakova E."/>
            <person name="Darby A.C."/>
            <person name="Hurst G.D.D."/>
        </authorList>
    </citation>
    <scope>NUCLEOTIDE SEQUENCE</scope>
    <source>
        <strain evidence="3">APv</strain>
        <plasmid evidence="3">paPv11</plasmid>
    </source>
</reference>
<evidence type="ECO:0000313" key="3">
    <source>
        <dbReference type="EMBL" id="WGM04054.1"/>
    </source>
</evidence>
<evidence type="ECO:0000313" key="4">
    <source>
        <dbReference type="Proteomes" id="UP001177595"/>
    </source>
</evidence>
<evidence type="ECO:0000259" key="2">
    <source>
        <dbReference type="Pfam" id="PF07484"/>
    </source>
</evidence>
<sequence>MLIQKEKQGKIMHRIDTPTAQKDKFGLGKNGFTDGDPTTGTPATDLNEEICDALQEEVCTVIENLGIRLDKNQHDQLYQAIQKLSEKEANKAKMALVDTAPVDLNTLKKIAKALGNDPKFAETCNTIFAKKSSRDVLTSGRLIVTGGVDSKAPALQVKSTTTHGYLELIAANGNTWRIGSNNSDQRSYFEKVGKFSIYFPEKAGTLALISDVDAVNNYPVGAPIPWPQATPPKGYLICNGEPFDKVKCPKLLIAYPSGKLPDLRGEFIRGWDAGRKVDTGRNILSAQGDAIRNITGRIGYARQGWNAPPVSADGAFRVDRNHNARVAGGENDDWGSVASFDTKRVVPTANENRPRNIAFNYIVREA</sequence>
<dbReference type="InterPro" id="IPR037053">
    <property type="entry name" value="Phage_tail_collar_dom_sf"/>
</dbReference>
<gene>
    <name evidence="3" type="ORF">QE210_21515</name>
</gene>
<organism evidence="3 4">
    <name type="scientific">Arsenophonus nasoniae</name>
    <name type="common">son-killer infecting Nasonia vitripennis</name>
    <dbReference type="NCBI Taxonomy" id="638"/>
    <lineage>
        <taxon>Bacteria</taxon>
        <taxon>Pseudomonadati</taxon>
        <taxon>Pseudomonadota</taxon>
        <taxon>Gammaproteobacteria</taxon>
        <taxon>Enterobacterales</taxon>
        <taxon>Morganellaceae</taxon>
        <taxon>Arsenophonus</taxon>
    </lineage>
</organism>
<keyword evidence="3" id="KW-0614">Plasmid</keyword>
<dbReference type="Proteomes" id="UP001177595">
    <property type="component" value="Plasmid paPv11"/>
</dbReference>
<dbReference type="PANTHER" id="PTHR35191">
    <property type="entry name" value="PROPHAGE SIDE TAIL FIBER PROTEIN HOMOLOG STFQ-RELATED"/>
    <property type="match status" value="1"/>
</dbReference>
<dbReference type="SUPFAM" id="SSF88874">
    <property type="entry name" value="Receptor-binding domain of short tail fibre protein gp12"/>
    <property type="match status" value="1"/>
</dbReference>
<evidence type="ECO:0000256" key="1">
    <source>
        <dbReference type="SAM" id="MobiDB-lite"/>
    </source>
</evidence>
<dbReference type="Gene3D" id="3.90.1340.10">
    <property type="entry name" value="Phage tail collar domain"/>
    <property type="match status" value="1"/>
</dbReference>
<feature type="domain" description="Phage tail collar" evidence="2">
    <location>
        <begin position="221"/>
        <end position="268"/>
    </location>
</feature>
<dbReference type="InterPro" id="IPR011083">
    <property type="entry name" value="Phage_tail_collar_dom"/>
</dbReference>
<proteinExistence type="predicted"/>